<feature type="transmembrane region" description="Helical" evidence="1">
    <location>
        <begin position="64"/>
        <end position="81"/>
    </location>
</feature>
<feature type="transmembrane region" description="Helical" evidence="1">
    <location>
        <begin position="38"/>
        <end position="58"/>
    </location>
</feature>
<feature type="transmembrane region" description="Helical" evidence="1">
    <location>
        <begin position="6"/>
        <end position="26"/>
    </location>
</feature>
<dbReference type="AlphaFoldDB" id="A0A964TC71"/>
<proteinExistence type="predicted"/>
<dbReference type="Proteomes" id="UP000667650">
    <property type="component" value="Unassembled WGS sequence"/>
</dbReference>
<keyword evidence="1" id="KW-1133">Transmembrane helix</keyword>
<organism evidence="2 3">
    <name type="scientific">Flagellimonas ochracea</name>
    <dbReference type="NCBI Taxonomy" id="2696472"/>
    <lineage>
        <taxon>Bacteria</taxon>
        <taxon>Pseudomonadati</taxon>
        <taxon>Bacteroidota</taxon>
        <taxon>Flavobacteriia</taxon>
        <taxon>Flavobacteriales</taxon>
        <taxon>Flavobacteriaceae</taxon>
        <taxon>Flagellimonas</taxon>
    </lineage>
</organism>
<feature type="transmembrane region" description="Helical" evidence="1">
    <location>
        <begin position="164"/>
        <end position="183"/>
    </location>
</feature>
<protein>
    <recommendedName>
        <fullName evidence="4">DUF2306 domain-containing protein</fullName>
    </recommendedName>
</protein>
<feature type="transmembrane region" description="Helical" evidence="1">
    <location>
        <begin position="93"/>
        <end position="111"/>
    </location>
</feature>
<feature type="transmembrane region" description="Helical" evidence="1">
    <location>
        <begin position="189"/>
        <end position="212"/>
    </location>
</feature>
<evidence type="ECO:0000313" key="2">
    <source>
        <dbReference type="EMBL" id="NAY92177.1"/>
    </source>
</evidence>
<name>A0A964TC71_9FLAO</name>
<accession>A0A964TC71</accession>
<evidence type="ECO:0000256" key="1">
    <source>
        <dbReference type="SAM" id="Phobius"/>
    </source>
</evidence>
<reference evidence="2" key="1">
    <citation type="submission" date="2020-01" db="EMBL/GenBank/DDBJ databases">
        <title>Muricauda ochracea sp. nov., isolated from a tidal flat of Garorim bay in Korea.</title>
        <authorList>
            <person name="Kim D."/>
            <person name="Yoo Y."/>
            <person name="Kim J.-J."/>
        </authorList>
    </citation>
    <scope>NUCLEOTIDE SEQUENCE</scope>
    <source>
        <strain evidence="2">JGD-17</strain>
    </source>
</reference>
<feature type="transmembrane region" description="Helical" evidence="1">
    <location>
        <begin position="131"/>
        <end position="152"/>
    </location>
</feature>
<dbReference type="RefSeq" id="WP_166523563.1">
    <property type="nucleotide sequence ID" value="NZ_JAAABI010000002.1"/>
</dbReference>
<evidence type="ECO:0000313" key="3">
    <source>
        <dbReference type="Proteomes" id="UP000667650"/>
    </source>
</evidence>
<dbReference type="EMBL" id="JAAABI010000002">
    <property type="protein sequence ID" value="NAY92177.1"/>
    <property type="molecule type" value="Genomic_DNA"/>
</dbReference>
<keyword evidence="3" id="KW-1185">Reference proteome</keyword>
<keyword evidence="1" id="KW-0472">Membrane</keyword>
<evidence type="ECO:0008006" key="4">
    <source>
        <dbReference type="Google" id="ProtNLM"/>
    </source>
</evidence>
<comment type="caution">
    <text evidence="2">The sequence shown here is derived from an EMBL/GenBank/DDBJ whole genome shotgun (WGS) entry which is preliminary data.</text>
</comment>
<sequence length="223" mass="24087">MLYTFVIIHIIAGTIALLSGGGALIFRKGGAYHGKTGNVFYISMLIMGVTAAGLAVYVSKPLSVVGGVLSCYLVVTSRASVRRKKGKTGVTEIAAMLTALIISVFAYYTGLEVLRSETGIYEGASSTPGPYFFFGSIALLGALLDAKIIWSGGVFGKQRIVRHLWRMCFALFIAAASLFLGQPQVFPKVIQGTFILALPVFLVIGTMLFWLIRVHFTKRFKSS</sequence>
<keyword evidence="1" id="KW-0812">Transmembrane</keyword>
<gene>
    <name evidence="2" type="ORF">GTQ34_09620</name>
</gene>